<evidence type="ECO:0000313" key="3">
    <source>
        <dbReference type="Proteomes" id="UP000231279"/>
    </source>
</evidence>
<dbReference type="InterPro" id="IPR055290">
    <property type="entry name" value="At3g26010-like"/>
</dbReference>
<sequence>MTWMVITDDIGLLTEILRWLPAKSLIRFKLVCKQWLSLISIHYFSQIHTLHHSGSKLEPSVLVGLAEKSDYFYYKCSLHGEKLVRYHVPPTLNQPTIRSGSNGLFLLQCPNAENPLGDCYIYNPTTKQSRKIILNVNDKYTCVLGLNLVFEPVKSPHYKIICFRATKRRSSGLWRSSLRRCQVEVYESETRNWKLSEKQVLADPLSWPIDDGKYSNGGIHWDGIFFDLHDFTFQKHPEIVFPQDLRTHKKRWKYIESNGYLHHIAHFYEQKLAVVLELQRDHSQWAVKYRINLDGDSKPLCVESIVRGESEEDSTVLLHGPGKIVAYKVQEKTFKELIDFREAGFYQEHPECYNPHFCPRTFQFIETLAPV</sequence>
<reference evidence="3" key="1">
    <citation type="journal article" date="2018" name="Gigascience">
        <title>Genome assembly of the Pink Ipe (Handroanthus impetiginosus, Bignoniaceae), a highly valued, ecologically keystone Neotropical timber forest tree.</title>
        <authorList>
            <person name="Silva-Junior O.B."/>
            <person name="Grattapaglia D."/>
            <person name="Novaes E."/>
            <person name="Collevatti R.G."/>
        </authorList>
    </citation>
    <scope>NUCLEOTIDE SEQUENCE [LARGE SCALE GENOMIC DNA]</scope>
    <source>
        <strain evidence="3">cv. UFG-1</strain>
    </source>
</reference>
<dbReference type="Proteomes" id="UP000231279">
    <property type="component" value="Unassembled WGS sequence"/>
</dbReference>
<dbReference type="PANTHER" id="PTHR35546:SF115">
    <property type="entry name" value="F-BOX DOMAIN-CONTAINING PROTEIN"/>
    <property type="match status" value="1"/>
</dbReference>
<protein>
    <recommendedName>
        <fullName evidence="1">F-box domain-containing protein</fullName>
    </recommendedName>
</protein>
<keyword evidence="3" id="KW-1185">Reference proteome</keyword>
<organism evidence="2 3">
    <name type="scientific">Handroanthus impetiginosus</name>
    <dbReference type="NCBI Taxonomy" id="429701"/>
    <lineage>
        <taxon>Eukaryota</taxon>
        <taxon>Viridiplantae</taxon>
        <taxon>Streptophyta</taxon>
        <taxon>Embryophyta</taxon>
        <taxon>Tracheophyta</taxon>
        <taxon>Spermatophyta</taxon>
        <taxon>Magnoliopsida</taxon>
        <taxon>eudicotyledons</taxon>
        <taxon>Gunneridae</taxon>
        <taxon>Pentapetalae</taxon>
        <taxon>asterids</taxon>
        <taxon>lamiids</taxon>
        <taxon>Lamiales</taxon>
        <taxon>Bignoniaceae</taxon>
        <taxon>Crescentiina</taxon>
        <taxon>Tabebuia alliance</taxon>
        <taxon>Handroanthus</taxon>
    </lineage>
</organism>
<dbReference type="PANTHER" id="PTHR35546">
    <property type="entry name" value="F-BOX PROTEIN INTERACTION DOMAIN PROTEIN-RELATED"/>
    <property type="match status" value="1"/>
</dbReference>
<dbReference type="AlphaFoldDB" id="A0A2G9GTQ2"/>
<dbReference type="InterPro" id="IPR001810">
    <property type="entry name" value="F-box_dom"/>
</dbReference>
<feature type="domain" description="F-box" evidence="1">
    <location>
        <begin position="10"/>
        <end position="48"/>
    </location>
</feature>
<dbReference type="Gene3D" id="1.20.1280.50">
    <property type="match status" value="1"/>
</dbReference>
<proteinExistence type="predicted"/>
<dbReference type="EMBL" id="NKXS01003741">
    <property type="protein sequence ID" value="PIN08659.1"/>
    <property type="molecule type" value="Genomic_DNA"/>
</dbReference>
<dbReference type="STRING" id="429701.A0A2G9GTQ2"/>
<evidence type="ECO:0000259" key="1">
    <source>
        <dbReference type="SMART" id="SM00256"/>
    </source>
</evidence>
<accession>A0A2G9GTQ2</accession>
<dbReference type="OrthoDB" id="605328at2759"/>
<dbReference type="SMART" id="SM00256">
    <property type="entry name" value="FBOX"/>
    <property type="match status" value="1"/>
</dbReference>
<dbReference type="Pfam" id="PF00646">
    <property type="entry name" value="F-box"/>
    <property type="match status" value="1"/>
</dbReference>
<dbReference type="InterPro" id="IPR036047">
    <property type="entry name" value="F-box-like_dom_sf"/>
</dbReference>
<name>A0A2G9GTQ2_9LAMI</name>
<comment type="caution">
    <text evidence="2">The sequence shown here is derived from an EMBL/GenBank/DDBJ whole genome shotgun (WGS) entry which is preliminary data.</text>
</comment>
<gene>
    <name evidence="2" type="ORF">CDL12_18768</name>
</gene>
<evidence type="ECO:0000313" key="2">
    <source>
        <dbReference type="EMBL" id="PIN08659.1"/>
    </source>
</evidence>
<dbReference type="CDD" id="cd22157">
    <property type="entry name" value="F-box_AtFBW1-like"/>
    <property type="match status" value="1"/>
</dbReference>
<dbReference type="SUPFAM" id="SSF81383">
    <property type="entry name" value="F-box domain"/>
    <property type="match status" value="1"/>
</dbReference>